<dbReference type="AlphaFoldDB" id="A0A1X0CQ78"/>
<dbReference type="Pfam" id="PF11259">
    <property type="entry name" value="DUF3060"/>
    <property type="match status" value="1"/>
</dbReference>
<dbReference type="OrthoDB" id="4752871at2"/>
<dbReference type="EMBL" id="MVHS01000092">
    <property type="protein sequence ID" value="ORA62336.1"/>
    <property type="molecule type" value="Genomic_DNA"/>
</dbReference>
<accession>A0A1X0CQ78</accession>
<dbReference type="PROSITE" id="PS51257">
    <property type="entry name" value="PROKAR_LIPOPROTEIN"/>
    <property type="match status" value="1"/>
</dbReference>
<reference evidence="1 2" key="1">
    <citation type="submission" date="2016-12" db="EMBL/GenBank/DDBJ databases">
        <title>The new phylogeny of genus Mycobacterium.</title>
        <authorList>
            <person name="Tortoli E."/>
            <person name="Trovato A."/>
            <person name="Cirillo D.M."/>
        </authorList>
    </citation>
    <scope>NUCLEOTIDE SEQUENCE [LARGE SCALE GENOMIC DNA]</scope>
    <source>
        <strain evidence="1 2">DSM 45130</strain>
    </source>
</reference>
<proteinExistence type="predicted"/>
<dbReference type="InterPro" id="IPR021417">
    <property type="entry name" value="DUF3060"/>
</dbReference>
<dbReference type="RefSeq" id="WP_083033822.1">
    <property type="nucleotide sequence ID" value="NZ_AP022618.1"/>
</dbReference>
<name>A0A1X0CQ78_9MYCO</name>
<gene>
    <name evidence="1" type="ORF">BST26_20920</name>
</gene>
<evidence type="ECO:0000313" key="2">
    <source>
        <dbReference type="Proteomes" id="UP000192801"/>
    </source>
</evidence>
<sequence length="121" mass="12021">MRPVAHLLLAVALGLSVTGCGSDGGTSDGHGAPGDAISYAGVGTTMTVDCAEGRSLTVTGSNNTLTVTGRCANVDVPGNDNRVNAAAISGRIHATGINNTIRYDDGNPQVDAAAGNTVRRG</sequence>
<dbReference type="Proteomes" id="UP000192801">
    <property type="component" value="Unassembled WGS sequence"/>
</dbReference>
<comment type="caution">
    <text evidence="1">The sequence shown here is derived from an EMBL/GenBank/DDBJ whole genome shotgun (WGS) entry which is preliminary data.</text>
</comment>
<organism evidence="1 2">
    <name type="scientific">Mycolicibacterium insubricum</name>
    <dbReference type="NCBI Taxonomy" id="444597"/>
    <lineage>
        <taxon>Bacteria</taxon>
        <taxon>Bacillati</taxon>
        <taxon>Actinomycetota</taxon>
        <taxon>Actinomycetes</taxon>
        <taxon>Mycobacteriales</taxon>
        <taxon>Mycobacteriaceae</taxon>
        <taxon>Mycolicibacterium</taxon>
    </lineage>
</organism>
<dbReference type="STRING" id="444597.BST26_20920"/>
<evidence type="ECO:0000313" key="1">
    <source>
        <dbReference type="EMBL" id="ORA62336.1"/>
    </source>
</evidence>
<protein>
    <submittedName>
        <fullName evidence="1">Uncharacterized protein</fullName>
    </submittedName>
</protein>
<keyword evidence="2" id="KW-1185">Reference proteome</keyword>